<reference evidence="2 3" key="1">
    <citation type="submission" date="2016-03" db="EMBL/GenBank/DDBJ databases">
        <title>Draft genome sequence of the Fonsecaea monophora CBS 269.37.</title>
        <authorList>
            <person name="Bombassaro A."/>
            <person name="Vinicius W.A."/>
            <person name="De Hoog S."/>
            <person name="Sun J."/>
            <person name="Souza E.M."/>
            <person name="Raittz R.T."/>
            <person name="Costa F."/>
            <person name="Leao A.C."/>
            <person name="Tadra-Sfeir M.Z."/>
            <person name="Baura V."/>
            <person name="Balsanelli E."/>
            <person name="Pedrosa F.O."/>
            <person name="Moreno L.F."/>
            <person name="Steffens M.B."/>
            <person name="Xi L."/>
            <person name="Bocca A.L."/>
            <person name="Felipe M.S."/>
            <person name="Teixeira M."/>
            <person name="Telles Filho F.Q."/>
            <person name="Azevedo C.M."/>
            <person name="Gomes R."/>
            <person name="Vicente V.A."/>
        </authorList>
    </citation>
    <scope>NUCLEOTIDE SEQUENCE [LARGE SCALE GENOMIC DNA]</scope>
    <source>
        <strain evidence="2 3">CBS 269.37</strain>
    </source>
</reference>
<dbReference type="OrthoDB" id="5979581at2759"/>
<comment type="caution">
    <text evidence="2">The sequence shown here is derived from an EMBL/GenBank/DDBJ whole genome shotgun (WGS) entry which is preliminary data.</text>
</comment>
<dbReference type="PANTHER" id="PTHR24148">
    <property type="entry name" value="ANKYRIN REPEAT DOMAIN-CONTAINING PROTEIN 39 HOMOLOG-RELATED"/>
    <property type="match status" value="1"/>
</dbReference>
<feature type="domain" description="Protein kinase" evidence="1">
    <location>
        <begin position="352"/>
        <end position="661"/>
    </location>
</feature>
<dbReference type="InterPro" id="IPR000719">
    <property type="entry name" value="Prot_kinase_dom"/>
</dbReference>
<accession>A0A177FEY2</accession>
<sequence length="677" mass="77951">MARIDEERVEDGNFHHDPVDYSANPPYVRVVSVLADLSLHTQYIQCDLQHVQITSNYTAVSYRWGNESPTHPILIKGKLLNVRDNLWIFLNDARITPRPRKEWFWIDAISIHRENKKERNHQVLQMGQIFRRAQGVAFWLGRDPNDGFRIVFDVIITLRARGFLGPRYGKRQLNVSQEESIRDCDSRGIDPQSFGLVFPDQNTREQFWEAVFTICANEYWSRAWIVQEVIMARQVVLLFETFDILWTDFSDLLIFLLGTPPSTQEISPGLRPSVEQIKRDIRQTKAFWFCNQRGNLKNEFDLESSYWKRLSDRQIGRPLNKGRTVPYQTLEELVTIHRSSHCADLRDRVHSLISLAMDGAGFTVDVSQSLKFAEVLRKALNLTLTELERYNNTLSKNWQLRNRGEHPIRWESTTVQAVSDNNPSSKGMNLYGASAARRQKSPQIHSCVYPRTAENLRPIHVTSFPLGEQLGRDNSEGPNVDCVGVGQFLLPELDPLLSSRLFPPRRTRYSILHSFGIVHRDLKFGNILVVQLDPLRVVITDFGHATTFTNSKDHMKGTISYLPPEIIELKERSKDPKRTPPDPALRWSCKSDVYSYGLVGWALRHGYFKRPVDGIDRIVHKGLLATLQNSRTAADEVLEDMLAWDSDSRLEMCGVLLKPCWSGPETPCIEKKRFFPS</sequence>
<dbReference type="Gene3D" id="1.10.510.10">
    <property type="entry name" value="Transferase(Phosphotransferase) domain 1"/>
    <property type="match status" value="1"/>
</dbReference>
<dbReference type="AlphaFoldDB" id="A0A177FEY2"/>
<protein>
    <recommendedName>
        <fullName evidence="1">Protein kinase domain-containing protein</fullName>
    </recommendedName>
</protein>
<gene>
    <name evidence="2" type="ORF">AYO21_03000</name>
</gene>
<dbReference type="InterPro" id="IPR052895">
    <property type="entry name" value="HetReg/Transcr_Mod"/>
</dbReference>
<dbReference type="GeneID" id="34598172"/>
<dbReference type="SMART" id="SM00220">
    <property type="entry name" value="S_TKc"/>
    <property type="match status" value="1"/>
</dbReference>
<keyword evidence="3" id="KW-1185">Reference proteome</keyword>
<dbReference type="SUPFAM" id="SSF56112">
    <property type="entry name" value="Protein kinase-like (PK-like)"/>
    <property type="match status" value="1"/>
</dbReference>
<dbReference type="GO" id="GO:0004672">
    <property type="term" value="F:protein kinase activity"/>
    <property type="evidence" value="ECO:0007669"/>
    <property type="project" value="InterPro"/>
</dbReference>
<dbReference type="Proteomes" id="UP000077002">
    <property type="component" value="Unassembled WGS sequence"/>
</dbReference>
<dbReference type="RefSeq" id="XP_022514669.1">
    <property type="nucleotide sequence ID" value="XM_022652975.1"/>
</dbReference>
<name>A0A177FEY2_9EURO</name>
<proteinExistence type="predicted"/>
<dbReference type="InterPro" id="IPR008271">
    <property type="entry name" value="Ser/Thr_kinase_AS"/>
</dbReference>
<dbReference type="EMBL" id="LVKK01000014">
    <property type="protein sequence ID" value="OAG42717.1"/>
    <property type="molecule type" value="Genomic_DNA"/>
</dbReference>
<evidence type="ECO:0000259" key="1">
    <source>
        <dbReference type="PROSITE" id="PS50011"/>
    </source>
</evidence>
<organism evidence="2 3">
    <name type="scientific">Fonsecaea monophora</name>
    <dbReference type="NCBI Taxonomy" id="254056"/>
    <lineage>
        <taxon>Eukaryota</taxon>
        <taxon>Fungi</taxon>
        <taxon>Dikarya</taxon>
        <taxon>Ascomycota</taxon>
        <taxon>Pezizomycotina</taxon>
        <taxon>Eurotiomycetes</taxon>
        <taxon>Chaetothyriomycetidae</taxon>
        <taxon>Chaetothyriales</taxon>
        <taxon>Herpotrichiellaceae</taxon>
        <taxon>Fonsecaea</taxon>
    </lineage>
</organism>
<dbReference type="PANTHER" id="PTHR24148:SF73">
    <property type="entry name" value="HET DOMAIN PROTEIN (AFU_ORTHOLOGUE AFUA_8G01020)"/>
    <property type="match status" value="1"/>
</dbReference>
<dbReference type="InterPro" id="IPR010730">
    <property type="entry name" value="HET"/>
</dbReference>
<dbReference type="Pfam" id="PF06985">
    <property type="entry name" value="HET"/>
    <property type="match status" value="1"/>
</dbReference>
<dbReference type="PROSITE" id="PS00108">
    <property type="entry name" value="PROTEIN_KINASE_ST"/>
    <property type="match status" value="1"/>
</dbReference>
<dbReference type="Pfam" id="PF00069">
    <property type="entry name" value="Pkinase"/>
    <property type="match status" value="1"/>
</dbReference>
<dbReference type="InterPro" id="IPR011009">
    <property type="entry name" value="Kinase-like_dom_sf"/>
</dbReference>
<evidence type="ECO:0000313" key="2">
    <source>
        <dbReference type="EMBL" id="OAG42717.1"/>
    </source>
</evidence>
<dbReference type="GO" id="GO:0005524">
    <property type="term" value="F:ATP binding"/>
    <property type="evidence" value="ECO:0007669"/>
    <property type="project" value="InterPro"/>
</dbReference>
<dbReference type="PROSITE" id="PS50011">
    <property type="entry name" value="PROTEIN_KINASE_DOM"/>
    <property type="match status" value="1"/>
</dbReference>
<evidence type="ECO:0000313" key="3">
    <source>
        <dbReference type="Proteomes" id="UP000077002"/>
    </source>
</evidence>